<evidence type="ECO:0000313" key="3">
    <source>
        <dbReference type="Proteomes" id="UP000663828"/>
    </source>
</evidence>
<gene>
    <name evidence="2" type="ORF">XAT740_LOCUS43491</name>
</gene>
<dbReference type="AlphaFoldDB" id="A0A815XME5"/>
<sequence length="46" mass="5005">MDNDENTQVDEPIPADKPEITSQISSESHSSSDFVAIEKADLDADL</sequence>
<feature type="compositionally biased region" description="Basic and acidic residues" evidence="1">
    <location>
        <begin position="36"/>
        <end position="46"/>
    </location>
</feature>
<reference evidence="2" key="1">
    <citation type="submission" date="2021-02" db="EMBL/GenBank/DDBJ databases">
        <authorList>
            <person name="Nowell W R."/>
        </authorList>
    </citation>
    <scope>NUCLEOTIDE SEQUENCE</scope>
</reference>
<feature type="region of interest" description="Disordered" evidence="1">
    <location>
        <begin position="1"/>
        <end position="46"/>
    </location>
</feature>
<accession>A0A815XME5</accession>
<name>A0A815XME5_ADIRI</name>
<feature type="non-terminal residue" evidence="2">
    <location>
        <position position="1"/>
    </location>
</feature>
<feature type="compositionally biased region" description="Low complexity" evidence="1">
    <location>
        <begin position="22"/>
        <end position="32"/>
    </location>
</feature>
<proteinExistence type="predicted"/>
<dbReference type="EMBL" id="CAJNOR010005369">
    <property type="protein sequence ID" value="CAF1559227.1"/>
    <property type="molecule type" value="Genomic_DNA"/>
</dbReference>
<evidence type="ECO:0000313" key="2">
    <source>
        <dbReference type="EMBL" id="CAF1559227.1"/>
    </source>
</evidence>
<protein>
    <submittedName>
        <fullName evidence="2">Uncharacterized protein</fullName>
    </submittedName>
</protein>
<keyword evidence="3" id="KW-1185">Reference proteome</keyword>
<organism evidence="2 3">
    <name type="scientific">Adineta ricciae</name>
    <name type="common">Rotifer</name>
    <dbReference type="NCBI Taxonomy" id="249248"/>
    <lineage>
        <taxon>Eukaryota</taxon>
        <taxon>Metazoa</taxon>
        <taxon>Spiralia</taxon>
        <taxon>Gnathifera</taxon>
        <taxon>Rotifera</taxon>
        <taxon>Eurotatoria</taxon>
        <taxon>Bdelloidea</taxon>
        <taxon>Adinetida</taxon>
        <taxon>Adinetidae</taxon>
        <taxon>Adineta</taxon>
    </lineage>
</organism>
<dbReference type="Proteomes" id="UP000663828">
    <property type="component" value="Unassembled WGS sequence"/>
</dbReference>
<comment type="caution">
    <text evidence="2">The sequence shown here is derived from an EMBL/GenBank/DDBJ whole genome shotgun (WGS) entry which is preliminary data.</text>
</comment>
<evidence type="ECO:0000256" key="1">
    <source>
        <dbReference type="SAM" id="MobiDB-lite"/>
    </source>
</evidence>